<dbReference type="Pfam" id="PF02397">
    <property type="entry name" value="Bac_transf"/>
    <property type="match status" value="1"/>
</dbReference>
<dbReference type="NCBIfam" id="TIGR03025">
    <property type="entry name" value="EPS_sugtrans"/>
    <property type="match status" value="1"/>
</dbReference>
<evidence type="ECO:0000256" key="3">
    <source>
        <dbReference type="ARBA" id="ARBA00022679"/>
    </source>
</evidence>
<reference evidence="9 10" key="1">
    <citation type="submission" date="2015-04" db="EMBL/GenBank/DDBJ databases">
        <title>Complete Genome Sequence of Brevibacterium flavum ATCC 15168.</title>
        <authorList>
            <person name="Ahn J."/>
            <person name="Park G."/>
            <person name="Jeon W."/>
            <person name="Jang Y."/>
            <person name="Jang M."/>
            <person name="Lee H."/>
            <person name="Lee H."/>
        </authorList>
    </citation>
    <scope>NUCLEOTIDE SEQUENCE [LARGE SCALE GENOMIC DNA]</scope>
    <source>
        <strain evidence="9 10">ATCC 15168</strain>
    </source>
</reference>
<dbReference type="EMBL" id="CP011309">
    <property type="protein sequence ID" value="AKF26093.1"/>
    <property type="molecule type" value="Genomic_DNA"/>
</dbReference>
<evidence type="ECO:0000256" key="7">
    <source>
        <dbReference type="SAM" id="Phobius"/>
    </source>
</evidence>
<gene>
    <name evidence="9" type="ORF">YH66_00195</name>
</gene>
<keyword evidence="10" id="KW-1185">Reference proteome</keyword>
<dbReference type="PANTHER" id="PTHR30576:SF0">
    <property type="entry name" value="UNDECAPRENYL-PHOSPHATE N-ACETYLGALACTOSAMINYL 1-PHOSPHATE TRANSFERASE-RELATED"/>
    <property type="match status" value="1"/>
</dbReference>
<evidence type="ECO:0000256" key="6">
    <source>
        <dbReference type="ARBA" id="ARBA00023136"/>
    </source>
</evidence>
<evidence type="ECO:0000256" key="5">
    <source>
        <dbReference type="ARBA" id="ARBA00022989"/>
    </source>
</evidence>
<dbReference type="AlphaFoldDB" id="A0A0F6Z4F9"/>
<protein>
    <recommendedName>
        <fullName evidence="8">Bacterial sugar transferase domain-containing protein</fullName>
    </recommendedName>
</protein>
<evidence type="ECO:0000256" key="4">
    <source>
        <dbReference type="ARBA" id="ARBA00022692"/>
    </source>
</evidence>
<sequence>MLDTVAIFLSAWIVDIPSPWITALVMVIILQVLPDFYRHRLNLSLLNALPTVVPRALIVGFFAYIVVNPHVDARDSFDFIVVSTIGLIISWALSFAAIRSWRRHAPISLHRTLVLGSADDSVEIVTTLKENPQFGLSPVAIIDLESQAASEKFPEVETDYFSDNLTELLQRHEADVVIVAPNQHSEEFLLSAFRASLRDPTTFYVVPALPLQGQRHDTEELGLISLRPVKRSAYRSVWWLLKRPIDVTLSLIAMLWLSPLMAVLAILVKLDSPRNPLLFRQTRIGLDGKPFELLKFRTLTPATVNESDVTWNVSHDDRLTPLNRIMRKFSLDELPQILNVLRGDMTLVGPRPERPHFVEKFGADYPIYHDRHRVPVGLTGWAAINGLRGDTNIKTRAEYDNWYIEHWSIWLDVKILLLTVRAVLKGTGG</sequence>
<dbReference type="GO" id="GO:0016020">
    <property type="term" value="C:membrane"/>
    <property type="evidence" value="ECO:0007669"/>
    <property type="project" value="UniProtKB-SubCell"/>
</dbReference>
<keyword evidence="6 7" id="KW-0472">Membrane</keyword>
<proteinExistence type="inferred from homology"/>
<evidence type="ECO:0000313" key="9">
    <source>
        <dbReference type="EMBL" id="AKF26093.1"/>
    </source>
</evidence>
<dbReference type="GO" id="GO:0016780">
    <property type="term" value="F:phosphotransferase activity, for other substituted phosphate groups"/>
    <property type="evidence" value="ECO:0007669"/>
    <property type="project" value="TreeGrafter"/>
</dbReference>
<organism evidence="9 10">
    <name type="scientific">[Brevibacterium] flavum</name>
    <dbReference type="NCBI Taxonomy" id="92706"/>
    <lineage>
        <taxon>Bacteria</taxon>
        <taxon>Bacillati</taxon>
        <taxon>Actinomycetota</taxon>
        <taxon>Actinomycetes</taxon>
        <taxon>Mycobacteriales</taxon>
        <taxon>Corynebacteriaceae</taxon>
        <taxon>Corynebacterium</taxon>
    </lineage>
</organism>
<name>A0A0F6Z4F9_9CORY</name>
<feature type="transmembrane region" description="Helical" evidence="7">
    <location>
        <begin position="45"/>
        <end position="67"/>
    </location>
</feature>
<accession>A0A0F6Z4F9</accession>
<comment type="subcellular location">
    <subcellularLocation>
        <location evidence="1">Membrane</location>
        <topology evidence="1">Multi-pass membrane protein</topology>
    </subcellularLocation>
</comment>
<keyword evidence="3" id="KW-0808">Transferase</keyword>
<dbReference type="Proteomes" id="UP000034037">
    <property type="component" value="Chromosome"/>
</dbReference>
<evidence type="ECO:0000259" key="8">
    <source>
        <dbReference type="Pfam" id="PF02397"/>
    </source>
</evidence>
<keyword evidence="5 7" id="KW-1133">Transmembrane helix</keyword>
<dbReference type="Gene3D" id="3.40.50.720">
    <property type="entry name" value="NAD(P)-binding Rossmann-like Domain"/>
    <property type="match status" value="1"/>
</dbReference>
<keyword evidence="4 7" id="KW-0812">Transmembrane</keyword>
<feature type="transmembrane region" description="Helical" evidence="7">
    <location>
        <begin position="6"/>
        <end position="33"/>
    </location>
</feature>
<comment type="similarity">
    <text evidence="2">Belongs to the bacterial sugar transferase family.</text>
</comment>
<feature type="domain" description="Bacterial sugar transferase" evidence="8">
    <location>
        <begin position="242"/>
        <end position="425"/>
    </location>
</feature>
<dbReference type="PANTHER" id="PTHR30576">
    <property type="entry name" value="COLANIC BIOSYNTHESIS UDP-GLUCOSE LIPID CARRIER TRANSFERASE"/>
    <property type="match status" value="1"/>
</dbReference>
<dbReference type="Pfam" id="PF13727">
    <property type="entry name" value="CoA_binding_3"/>
    <property type="match status" value="1"/>
</dbReference>
<evidence type="ECO:0000256" key="1">
    <source>
        <dbReference type="ARBA" id="ARBA00004141"/>
    </source>
</evidence>
<evidence type="ECO:0000256" key="2">
    <source>
        <dbReference type="ARBA" id="ARBA00006464"/>
    </source>
</evidence>
<dbReference type="RefSeq" id="WP_003861043.1">
    <property type="nucleotide sequence ID" value="NZ_CP011309.1"/>
</dbReference>
<dbReference type="PATRIC" id="fig|92706.3.peg.38"/>
<feature type="transmembrane region" description="Helical" evidence="7">
    <location>
        <begin position="79"/>
        <end position="98"/>
    </location>
</feature>
<dbReference type="HOGENOM" id="CLU_024920_0_1_11"/>
<dbReference type="InterPro" id="IPR003362">
    <property type="entry name" value="Bact_transf"/>
</dbReference>
<dbReference type="InterPro" id="IPR017475">
    <property type="entry name" value="EPS_sugar_tfrase"/>
</dbReference>
<evidence type="ECO:0000313" key="10">
    <source>
        <dbReference type="Proteomes" id="UP000034037"/>
    </source>
</evidence>